<comment type="caution">
    <text evidence="4">The sequence shown here is derived from an EMBL/GenBank/DDBJ whole genome shotgun (WGS) entry which is preliminary data.</text>
</comment>
<dbReference type="GeneID" id="300576927"/>
<evidence type="ECO:0000313" key="5">
    <source>
        <dbReference type="Proteomes" id="UP001642720"/>
    </source>
</evidence>
<keyword evidence="2" id="KW-0472">Membrane</keyword>
<sequence length="216" mass="24217">MLFALVFICTRVCQIVTLSSTDSLRPQIPPVGMLSWFVGKFNDANVLTPDAILVLFIVTVLALAWCLFTLVAYSRSSHNGLFVSFVDLCFLGALIAGIYFLRGIQWADCADPSSSREVWYYRIHDVGIPGFRWSVDKPCAMLKASWAFAIINTVLFAVTALAAFAHGDSEVHRHSNKYVVREVRRSSHSHGGRHSHRRSHSGSRSRHSGYDRSYHV</sequence>
<reference evidence="4 5" key="1">
    <citation type="submission" date="2018-01" db="EMBL/GenBank/DDBJ databases">
        <title>Genome characterization of the sugarcane-associated fungus Trichoderma ghanense CCMA-1212 and their application in lignocelulose bioconversion.</title>
        <authorList>
            <person name="Steindorff A.S."/>
            <person name="Mendes T.D."/>
            <person name="Vilela E.S.D."/>
            <person name="Rodrigues D.S."/>
            <person name="Formighieri E.F."/>
            <person name="Melo I.S."/>
            <person name="Favaro L.C.L."/>
        </authorList>
    </citation>
    <scope>NUCLEOTIDE SEQUENCE [LARGE SCALE GENOMIC DNA]</scope>
    <source>
        <strain evidence="4 5">CCMA-1212</strain>
    </source>
</reference>
<feature type="chain" id="PRO_5045896022" description="MARVEL domain-containing protein" evidence="3">
    <location>
        <begin position="16"/>
        <end position="216"/>
    </location>
</feature>
<feature type="transmembrane region" description="Helical" evidence="2">
    <location>
        <begin position="51"/>
        <end position="73"/>
    </location>
</feature>
<keyword evidence="2" id="KW-0812">Transmembrane</keyword>
<accession>A0ABY2H2M0</accession>
<organism evidence="4 5">
    <name type="scientific">Trichoderma ghanense</name>
    <dbReference type="NCBI Taxonomy" id="65468"/>
    <lineage>
        <taxon>Eukaryota</taxon>
        <taxon>Fungi</taxon>
        <taxon>Dikarya</taxon>
        <taxon>Ascomycota</taxon>
        <taxon>Pezizomycotina</taxon>
        <taxon>Sordariomycetes</taxon>
        <taxon>Hypocreomycetidae</taxon>
        <taxon>Hypocreales</taxon>
        <taxon>Hypocreaceae</taxon>
        <taxon>Trichoderma</taxon>
    </lineage>
</organism>
<evidence type="ECO:0000256" key="1">
    <source>
        <dbReference type="SAM" id="MobiDB-lite"/>
    </source>
</evidence>
<feature type="signal peptide" evidence="3">
    <location>
        <begin position="1"/>
        <end position="15"/>
    </location>
</feature>
<dbReference type="Proteomes" id="UP001642720">
    <property type="component" value="Unassembled WGS sequence"/>
</dbReference>
<evidence type="ECO:0000256" key="2">
    <source>
        <dbReference type="SAM" id="Phobius"/>
    </source>
</evidence>
<keyword evidence="2" id="KW-1133">Transmembrane helix</keyword>
<dbReference type="EMBL" id="PPTA01000006">
    <property type="protein sequence ID" value="TFB02493.1"/>
    <property type="molecule type" value="Genomic_DNA"/>
</dbReference>
<name>A0ABY2H2M0_9HYPO</name>
<evidence type="ECO:0000256" key="3">
    <source>
        <dbReference type="SAM" id="SignalP"/>
    </source>
</evidence>
<dbReference type="RefSeq" id="XP_073558694.1">
    <property type="nucleotide sequence ID" value="XM_073702477.1"/>
</dbReference>
<keyword evidence="3" id="KW-0732">Signal</keyword>
<keyword evidence="5" id="KW-1185">Reference proteome</keyword>
<gene>
    <name evidence="4" type="ORF">CCMA1212_005208</name>
</gene>
<evidence type="ECO:0000313" key="4">
    <source>
        <dbReference type="EMBL" id="TFB02493.1"/>
    </source>
</evidence>
<feature type="transmembrane region" description="Helical" evidence="2">
    <location>
        <begin position="80"/>
        <end position="101"/>
    </location>
</feature>
<evidence type="ECO:0008006" key="6">
    <source>
        <dbReference type="Google" id="ProtNLM"/>
    </source>
</evidence>
<proteinExistence type="predicted"/>
<feature type="compositionally biased region" description="Basic residues" evidence="1">
    <location>
        <begin position="186"/>
        <end position="207"/>
    </location>
</feature>
<protein>
    <recommendedName>
        <fullName evidence="6">MARVEL domain-containing protein</fullName>
    </recommendedName>
</protein>
<feature type="transmembrane region" description="Helical" evidence="2">
    <location>
        <begin position="144"/>
        <end position="165"/>
    </location>
</feature>
<feature type="region of interest" description="Disordered" evidence="1">
    <location>
        <begin position="184"/>
        <end position="216"/>
    </location>
</feature>